<feature type="domain" description="Multidrug resistance protein MdtA-like barrel-sandwich hybrid" evidence="4">
    <location>
        <begin position="64"/>
        <end position="203"/>
    </location>
</feature>
<dbReference type="STRING" id="1172190.M947_10770"/>
<dbReference type="Pfam" id="PF25876">
    <property type="entry name" value="HH_MFP_RND"/>
    <property type="match status" value="1"/>
</dbReference>
<dbReference type="PATRIC" id="fig|1172190.3.peg.2076"/>
<dbReference type="GO" id="GO:0022857">
    <property type="term" value="F:transmembrane transporter activity"/>
    <property type="evidence" value="ECO:0007669"/>
    <property type="project" value="InterPro"/>
</dbReference>
<evidence type="ECO:0000313" key="8">
    <source>
        <dbReference type="Proteomes" id="UP000015520"/>
    </source>
</evidence>
<dbReference type="Pfam" id="PF25944">
    <property type="entry name" value="Beta-barrel_RND"/>
    <property type="match status" value="1"/>
</dbReference>
<sequence length="387" mass="42969">MKTKTIGVILLPALLFFSACSEEKPTKVPKKIPSLSVNTITVKREAIPIWRDYTGTTKASSEQEIRARVAGVLKEIYFKDGQSVTKGQKLFLIEQDLYRATLDAAIAKKQQDEASLKLADADVARYAPLVKEGLAPRATLEQYQAQQAGLKAIIAGDIAEIKKAELELSYTTVLAPISGQVSSRRVDVGNLVGQGEATLLTTIMSVDPIYAYFSPSQNDVRMFEKYSKKEKPDAFIEIKGEHDTVRLDGFIDFSNNEVDSQTSTITMRATISNKDAKVLPGTFVYVNLFITDEYKFLMIPPEVIFADQLGSYIYVVDSDNRAKRVNIKTGYSSKYYVDVASGLKDGDRVIVSALVKIRDSMKVDPKDVTDRQGIKAVLKKNRLIPKE</sequence>
<feature type="chain" id="PRO_5004577984" evidence="2">
    <location>
        <begin position="22"/>
        <end position="387"/>
    </location>
</feature>
<dbReference type="PROSITE" id="PS51257">
    <property type="entry name" value="PROKAR_LIPOPROTEIN"/>
    <property type="match status" value="1"/>
</dbReference>
<dbReference type="EMBL" id="AUPZ01000017">
    <property type="protein sequence ID" value="EQB34481.1"/>
    <property type="molecule type" value="Genomic_DNA"/>
</dbReference>
<dbReference type="InterPro" id="IPR058637">
    <property type="entry name" value="YknX-like_C"/>
</dbReference>
<protein>
    <submittedName>
        <fullName evidence="7">Secretion protein HylD</fullName>
    </submittedName>
</protein>
<reference evidence="7 8" key="1">
    <citation type="submission" date="2013-07" db="EMBL/GenBank/DDBJ databases">
        <title>Sulfurimonas hongkongensis AST-10 Genome Sequencing.</title>
        <authorList>
            <person name="Cai L."/>
            <person name="Zhang T."/>
        </authorList>
    </citation>
    <scope>NUCLEOTIDE SEQUENCE [LARGE SCALE GENOMIC DNA]</scope>
    <source>
        <strain evidence="7 8">AST-10</strain>
    </source>
</reference>
<accession>T0J908</accession>
<evidence type="ECO:0000259" key="4">
    <source>
        <dbReference type="Pfam" id="PF25917"/>
    </source>
</evidence>
<dbReference type="Gene3D" id="2.40.30.170">
    <property type="match status" value="1"/>
</dbReference>
<evidence type="ECO:0000256" key="2">
    <source>
        <dbReference type="SAM" id="SignalP"/>
    </source>
</evidence>
<organism evidence="7 8">
    <name type="scientific">Sulfurimonas hongkongensis</name>
    <dbReference type="NCBI Taxonomy" id="1172190"/>
    <lineage>
        <taxon>Bacteria</taxon>
        <taxon>Pseudomonadati</taxon>
        <taxon>Campylobacterota</taxon>
        <taxon>Epsilonproteobacteria</taxon>
        <taxon>Campylobacterales</taxon>
        <taxon>Sulfurimonadaceae</taxon>
        <taxon>Sulfurimonas</taxon>
    </lineage>
</organism>
<dbReference type="OrthoDB" id="9772050at2"/>
<dbReference type="Gene3D" id="2.40.50.100">
    <property type="match status" value="1"/>
</dbReference>
<dbReference type="InterPro" id="IPR058624">
    <property type="entry name" value="MdtA-like_HH"/>
</dbReference>
<feature type="signal peptide" evidence="2">
    <location>
        <begin position="1"/>
        <end position="21"/>
    </location>
</feature>
<dbReference type="GO" id="GO:0005886">
    <property type="term" value="C:plasma membrane"/>
    <property type="evidence" value="ECO:0007669"/>
    <property type="project" value="TreeGrafter"/>
</dbReference>
<dbReference type="Proteomes" id="UP000015520">
    <property type="component" value="Unassembled WGS sequence"/>
</dbReference>
<dbReference type="Gene3D" id="1.10.287.470">
    <property type="entry name" value="Helix hairpin bin"/>
    <property type="match status" value="1"/>
</dbReference>
<gene>
    <name evidence="7" type="ORF">M947_10770</name>
</gene>
<comment type="caution">
    <text evidence="7">The sequence shown here is derived from an EMBL/GenBank/DDBJ whole genome shotgun (WGS) entry which is preliminary data.</text>
</comment>
<dbReference type="InterPro" id="IPR006143">
    <property type="entry name" value="RND_pump_MFP"/>
</dbReference>
<dbReference type="NCBIfam" id="TIGR01730">
    <property type="entry name" value="RND_mfp"/>
    <property type="match status" value="1"/>
</dbReference>
<dbReference type="Pfam" id="PF25989">
    <property type="entry name" value="YknX_C"/>
    <property type="match status" value="1"/>
</dbReference>
<dbReference type="Gene3D" id="2.40.420.20">
    <property type="match status" value="1"/>
</dbReference>
<dbReference type="AlphaFoldDB" id="T0J908"/>
<dbReference type="InterPro" id="IPR058625">
    <property type="entry name" value="MdtA-like_BSH"/>
</dbReference>
<feature type="domain" description="Multidrug resistance protein MdtA-like beta-barrel" evidence="5">
    <location>
        <begin position="208"/>
        <end position="288"/>
    </location>
</feature>
<keyword evidence="2" id="KW-0732">Signal</keyword>
<evidence type="ECO:0000259" key="3">
    <source>
        <dbReference type="Pfam" id="PF25876"/>
    </source>
</evidence>
<dbReference type="RefSeq" id="WP_021288389.1">
    <property type="nucleotide sequence ID" value="NZ_AUPZ01000017.1"/>
</dbReference>
<evidence type="ECO:0000259" key="6">
    <source>
        <dbReference type="Pfam" id="PF25989"/>
    </source>
</evidence>
<keyword evidence="8" id="KW-1185">Reference proteome</keyword>
<dbReference type="Pfam" id="PF25917">
    <property type="entry name" value="BSH_RND"/>
    <property type="match status" value="1"/>
</dbReference>
<dbReference type="eggNOG" id="COG0845">
    <property type="taxonomic scope" value="Bacteria"/>
</dbReference>
<name>T0J908_9BACT</name>
<dbReference type="GO" id="GO:0046677">
    <property type="term" value="P:response to antibiotic"/>
    <property type="evidence" value="ECO:0007669"/>
    <property type="project" value="TreeGrafter"/>
</dbReference>
<dbReference type="InterPro" id="IPR058626">
    <property type="entry name" value="MdtA-like_b-barrel"/>
</dbReference>
<proteinExistence type="inferred from homology"/>
<comment type="similarity">
    <text evidence="1">Belongs to the membrane fusion protein (MFP) (TC 8.A.1) family.</text>
</comment>
<evidence type="ECO:0000256" key="1">
    <source>
        <dbReference type="ARBA" id="ARBA00009477"/>
    </source>
</evidence>
<feature type="domain" description="YknX-like C-terminal permuted SH3-like" evidence="6">
    <location>
        <begin position="298"/>
        <end position="364"/>
    </location>
</feature>
<evidence type="ECO:0000313" key="7">
    <source>
        <dbReference type="EMBL" id="EQB34481.1"/>
    </source>
</evidence>
<dbReference type="GO" id="GO:0030313">
    <property type="term" value="C:cell envelope"/>
    <property type="evidence" value="ECO:0007669"/>
    <property type="project" value="UniProtKB-SubCell"/>
</dbReference>
<dbReference type="SUPFAM" id="SSF111369">
    <property type="entry name" value="HlyD-like secretion proteins"/>
    <property type="match status" value="1"/>
</dbReference>
<evidence type="ECO:0000259" key="5">
    <source>
        <dbReference type="Pfam" id="PF25944"/>
    </source>
</evidence>
<feature type="domain" description="Multidrug resistance protein MdtA-like alpha-helical hairpin" evidence="3">
    <location>
        <begin position="102"/>
        <end position="171"/>
    </location>
</feature>
<dbReference type="PANTHER" id="PTHR30158">
    <property type="entry name" value="ACRA/E-RELATED COMPONENT OF DRUG EFFLUX TRANSPORTER"/>
    <property type="match status" value="1"/>
</dbReference>